<feature type="transmembrane region" description="Helical" evidence="6">
    <location>
        <begin position="250"/>
        <end position="268"/>
    </location>
</feature>
<dbReference type="AlphaFoldDB" id="A0A2W6MU61"/>
<evidence type="ECO:0000256" key="2">
    <source>
        <dbReference type="ARBA" id="ARBA00022475"/>
    </source>
</evidence>
<feature type="transmembrane region" description="Helical" evidence="6">
    <location>
        <begin position="51"/>
        <end position="71"/>
    </location>
</feature>
<dbReference type="Gene3D" id="1.20.1250.20">
    <property type="entry name" value="MFS general substrate transporter like domains"/>
    <property type="match status" value="1"/>
</dbReference>
<dbReference type="GO" id="GO:0005886">
    <property type="term" value="C:plasma membrane"/>
    <property type="evidence" value="ECO:0007669"/>
    <property type="project" value="UniProtKB-SubCell"/>
</dbReference>
<dbReference type="CDD" id="cd17324">
    <property type="entry name" value="MFS_NepI_like"/>
    <property type="match status" value="1"/>
</dbReference>
<dbReference type="PANTHER" id="PTHR43124">
    <property type="entry name" value="PURINE EFFLUX PUMP PBUE"/>
    <property type="match status" value="1"/>
</dbReference>
<evidence type="ECO:0000256" key="5">
    <source>
        <dbReference type="ARBA" id="ARBA00023136"/>
    </source>
</evidence>
<evidence type="ECO:0000313" key="9">
    <source>
        <dbReference type="Proteomes" id="UP000249746"/>
    </source>
</evidence>
<feature type="transmembrane region" description="Helical" evidence="6">
    <location>
        <begin position="277"/>
        <end position="296"/>
    </location>
</feature>
<feature type="transmembrane region" description="Helical" evidence="6">
    <location>
        <begin position="367"/>
        <end position="386"/>
    </location>
</feature>
<dbReference type="Proteomes" id="UP000249746">
    <property type="component" value="Unassembled WGS sequence"/>
</dbReference>
<accession>A0A2W6MU61</accession>
<feature type="domain" description="Major facilitator superfamily (MFS) profile" evidence="7">
    <location>
        <begin position="17"/>
        <end position="391"/>
    </location>
</feature>
<dbReference type="InterPro" id="IPR036259">
    <property type="entry name" value="MFS_trans_sf"/>
</dbReference>
<keyword evidence="8" id="KW-0813">Transport</keyword>
<evidence type="ECO:0000256" key="4">
    <source>
        <dbReference type="ARBA" id="ARBA00022989"/>
    </source>
</evidence>
<name>A0A2W6MU61_9HELI</name>
<organism evidence="8 9">
    <name type="scientific">Helicobacter valdiviensis</name>
    <dbReference type="NCBI Taxonomy" id="1458358"/>
    <lineage>
        <taxon>Bacteria</taxon>
        <taxon>Pseudomonadati</taxon>
        <taxon>Campylobacterota</taxon>
        <taxon>Epsilonproteobacteria</taxon>
        <taxon>Campylobacterales</taxon>
        <taxon>Helicobacteraceae</taxon>
        <taxon>Helicobacter</taxon>
    </lineage>
</organism>
<evidence type="ECO:0000313" key="8">
    <source>
        <dbReference type="EMBL" id="PZT47501.1"/>
    </source>
</evidence>
<dbReference type="GO" id="GO:0022857">
    <property type="term" value="F:transmembrane transporter activity"/>
    <property type="evidence" value="ECO:0007669"/>
    <property type="project" value="InterPro"/>
</dbReference>
<evidence type="ECO:0000256" key="3">
    <source>
        <dbReference type="ARBA" id="ARBA00022692"/>
    </source>
</evidence>
<keyword evidence="4 6" id="KW-1133">Transmembrane helix</keyword>
<gene>
    <name evidence="8" type="ORF">B6S12_08680</name>
</gene>
<dbReference type="InterPro" id="IPR050189">
    <property type="entry name" value="MFS_Efflux_Transporters"/>
</dbReference>
<dbReference type="Pfam" id="PF07690">
    <property type="entry name" value="MFS_1"/>
    <property type="match status" value="1"/>
</dbReference>
<evidence type="ECO:0000259" key="7">
    <source>
        <dbReference type="PROSITE" id="PS50850"/>
    </source>
</evidence>
<feature type="transmembrane region" description="Helical" evidence="6">
    <location>
        <begin position="12"/>
        <end position="31"/>
    </location>
</feature>
<dbReference type="SUPFAM" id="SSF103473">
    <property type="entry name" value="MFS general substrate transporter"/>
    <property type="match status" value="1"/>
</dbReference>
<feature type="transmembrane region" description="Helical" evidence="6">
    <location>
        <begin position="213"/>
        <end position="235"/>
    </location>
</feature>
<dbReference type="EMBL" id="NBIU01000031">
    <property type="protein sequence ID" value="PZT47501.1"/>
    <property type="molecule type" value="Genomic_DNA"/>
</dbReference>
<evidence type="ECO:0000256" key="6">
    <source>
        <dbReference type="SAM" id="Phobius"/>
    </source>
</evidence>
<dbReference type="NCBIfam" id="NF002921">
    <property type="entry name" value="PRK03545.1"/>
    <property type="match status" value="1"/>
</dbReference>
<evidence type="ECO:0000256" key="1">
    <source>
        <dbReference type="ARBA" id="ARBA00004651"/>
    </source>
</evidence>
<dbReference type="PROSITE" id="PS50850">
    <property type="entry name" value="MFS"/>
    <property type="match status" value="1"/>
</dbReference>
<protein>
    <submittedName>
        <fullName evidence="8">Sugar transporter</fullName>
    </submittedName>
</protein>
<feature type="transmembrane region" description="Helical" evidence="6">
    <location>
        <begin position="302"/>
        <end position="322"/>
    </location>
</feature>
<feature type="transmembrane region" description="Helical" evidence="6">
    <location>
        <begin position="334"/>
        <end position="355"/>
    </location>
</feature>
<keyword evidence="2" id="KW-1003">Cell membrane</keyword>
<keyword evidence="3 6" id="KW-0812">Transmembrane</keyword>
<reference evidence="8 9" key="1">
    <citation type="submission" date="2017-03" db="EMBL/GenBank/DDBJ databases">
        <title>Genomic and clinical evidence uncovers the enterohepatic species Helicobacter valdiviensis as a potential human intestinal pathogen.</title>
        <authorList>
            <person name="Fresia P."/>
            <person name="Jara R."/>
            <person name="Sierra R."/>
            <person name="Ferres I."/>
            <person name="Greif G."/>
            <person name="Iraola G."/>
            <person name="Collado L."/>
        </authorList>
    </citation>
    <scope>NUCLEOTIDE SEQUENCE [LARGE SCALE GENOMIC DNA]</scope>
    <source>
        <strain evidence="8 9">WBE14</strain>
    </source>
</reference>
<dbReference type="RefSeq" id="WP_111230410.1">
    <property type="nucleotide sequence ID" value="NZ_NBIU01000031.1"/>
</dbReference>
<dbReference type="InterPro" id="IPR011701">
    <property type="entry name" value="MFS"/>
</dbReference>
<keyword evidence="8" id="KW-0762">Sugar transport</keyword>
<dbReference type="InterPro" id="IPR020846">
    <property type="entry name" value="MFS_dom"/>
</dbReference>
<dbReference type="PANTHER" id="PTHR43124:SF4">
    <property type="entry name" value="SUGAR EFFLUX TRANSPORTER"/>
    <property type="match status" value="1"/>
</dbReference>
<feature type="transmembrane region" description="Helical" evidence="6">
    <location>
        <begin position="83"/>
        <end position="102"/>
    </location>
</feature>
<comment type="subcellular location">
    <subcellularLocation>
        <location evidence="1">Cell membrane</location>
        <topology evidence="1">Multi-pass membrane protein</topology>
    </subcellularLocation>
</comment>
<dbReference type="OrthoDB" id="9788453at2"/>
<keyword evidence="5 6" id="KW-0472">Membrane</keyword>
<feature type="transmembrane region" description="Helical" evidence="6">
    <location>
        <begin position="171"/>
        <end position="192"/>
    </location>
</feature>
<keyword evidence="9" id="KW-1185">Reference proteome</keyword>
<proteinExistence type="predicted"/>
<comment type="caution">
    <text evidence="8">The sequence shown here is derived from an EMBL/GenBank/DDBJ whole genome shotgun (WGS) entry which is preliminary data.</text>
</comment>
<sequence>MQSNATQNNENFKMWLGVIAISLGAFILNTSEFVPVGLLSLIANDFKMSDSSVGLMISIYAYIVSLVSLPLMMLFSKMELKRLMLLILGVFVISHIFSSLATNYEALLASRIGVALSHALFWSIAIPIAVRIVPKNKQSLALSLVATGTAIAFIGGIPLGRVIGLWLGWRVSFLCIGILAFLILLLVAYSVPKLPSNGGFSIRLLPKLLSNKALLFVYALTILLTTAHFVGYTYIEPFLKTHANFTQNHITLTLVAFGAVGFLGSFLFTKYFDKNRIIFSNIAIFGITFSLFALWLCSLNPFLAVFICVAWGLCITFFNLTFQSKIIHLVPQHTSIAMSMFSGIYNIGIGSGAFLGKITIDKINVSSIGIIGGLIALIACMLFIMVKSKLYLSNTHQ</sequence>
<feature type="transmembrane region" description="Helical" evidence="6">
    <location>
        <begin position="108"/>
        <end position="133"/>
    </location>
</feature>
<feature type="transmembrane region" description="Helical" evidence="6">
    <location>
        <begin position="140"/>
        <end position="159"/>
    </location>
</feature>